<dbReference type="SUPFAM" id="SSF47413">
    <property type="entry name" value="lambda repressor-like DNA-binding domains"/>
    <property type="match status" value="1"/>
</dbReference>
<dbReference type="Gene3D" id="1.10.260.40">
    <property type="entry name" value="lambda repressor-like DNA-binding domains"/>
    <property type="match status" value="1"/>
</dbReference>
<evidence type="ECO:0000259" key="1">
    <source>
        <dbReference type="PROSITE" id="PS50943"/>
    </source>
</evidence>
<gene>
    <name evidence="2" type="ordered locus">CKL_2955</name>
</gene>
<sequence length="76" mass="8832">MSNDLKYASKNIKLLLKYKNWTQKDLCKKTGITKITMRRRLNSKIPKWSMLEAASVADAFNLSVSDIFFKKMKLTS</sequence>
<protein>
    <submittedName>
        <fullName evidence="2">Predicted transcriptional regulator</fullName>
    </submittedName>
</protein>
<reference evidence="2 3" key="1">
    <citation type="journal article" date="2008" name="Proc. Natl. Acad. Sci. U.S.A.">
        <title>The genome of Clostridium kluyveri, a strict anaerobe with unique metabolic features.</title>
        <authorList>
            <person name="Seedorf H."/>
            <person name="Fricke W.F."/>
            <person name="Veith B."/>
            <person name="Brueggemann H."/>
            <person name="Liesegang H."/>
            <person name="Strittmatter A."/>
            <person name="Miethke M."/>
            <person name="Buckel W."/>
            <person name="Hinderberger J."/>
            <person name="Li F."/>
            <person name="Hagemeier C."/>
            <person name="Thauer R.K."/>
            <person name="Gottschalk G."/>
        </authorList>
    </citation>
    <scope>NUCLEOTIDE SEQUENCE [LARGE SCALE GENOMIC DNA]</scope>
    <source>
        <strain evidence="3">ATCC 8527 / DSM 555 / NCIMB 10680</strain>
    </source>
</reference>
<accession>A5N1G8</accession>
<name>A5N1G8_CLOK5</name>
<dbReference type="RefSeq" id="WP_012103299.1">
    <property type="nucleotide sequence ID" value="NC_009706.1"/>
</dbReference>
<evidence type="ECO:0000313" key="2">
    <source>
        <dbReference type="EMBL" id="EDK34964.1"/>
    </source>
</evidence>
<dbReference type="GO" id="GO:0003677">
    <property type="term" value="F:DNA binding"/>
    <property type="evidence" value="ECO:0007669"/>
    <property type="project" value="InterPro"/>
</dbReference>
<dbReference type="KEGG" id="ckl:CKL_2955"/>
<dbReference type="Proteomes" id="UP000002411">
    <property type="component" value="Chromosome"/>
</dbReference>
<dbReference type="CDD" id="cd00093">
    <property type="entry name" value="HTH_XRE"/>
    <property type="match status" value="1"/>
</dbReference>
<dbReference type="STRING" id="431943.CKL_2955"/>
<dbReference type="PROSITE" id="PS50943">
    <property type="entry name" value="HTH_CROC1"/>
    <property type="match status" value="1"/>
</dbReference>
<dbReference type="InterPro" id="IPR010982">
    <property type="entry name" value="Lambda_DNA-bd_dom_sf"/>
</dbReference>
<organism evidence="2 3">
    <name type="scientific">Clostridium kluyveri (strain ATCC 8527 / DSM 555 / NBRC 12016 / NCIMB 10680 / K1)</name>
    <dbReference type="NCBI Taxonomy" id="431943"/>
    <lineage>
        <taxon>Bacteria</taxon>
        <taxon>Bacillati</taxon>
        <taxon>Bacillota</taxon>
        <taxon>Clostridia</taxon>
        <taxon>Eubacteriales</taxon>
        <taxon>Clostridiaceae</taxon>
        <taxon>Clostridium</taxon>
    </lineage>
</organism>
<evidence type="ECO:0000313" key="3">
    <source>
        <dbReference type="Proteomes" id="UP000002411"/>
    </source>
</evidence>
<proteinExistence type="predicted"/>
<feature type="domain" description="HTH cro/C1-type" evidence="1">
    <location>
        <begin position="12"/>
        <end position="67"/>
    </location>
</feature>
<dbReference type="EMBL" id="CP000673">
    <property type="protein sequence ID" value="EDK34964.1"/>
    <property type="molecule type" value="Genomic_DNA"/>
</dbReference>
<keyword evidence="3" id="KW-1185">Reference proteome</keyword>
<dbReference type="HOGENOM" id="CLU_2648109_0_0_9"/>
<dbReference type="SMART" id="SM00530">
    <property type="entry name" value="HTH_XRE"/>
    <property type="match status" value="1"/>
</dbReference>
<dbReference type="InterPro" id="IPR001387">
    <property type="entry name" value="Cro/C1-type_HTH"/>
</dbReference>
<dbReference type="Pfam" id="PF13443">
    <property type="entry name" value="HTH_26"/>
    <property type="match status" value="1"/>
</dbReference>
<dbReference type="AlphaFoldDB" id="A5N1G8"/>